<dbReference type="InterPro" id="IPR001789">
    <property type="entry name" value="Sig_transdc_resp-reg_receiver"/>
</dbReference>
<dbReference type="Pfam" id="PF00072">
    <property type="entry name" value="Response_reg"/>
    <property type="match status" value="1"/>
</dbReference>
<dbReference type="AlphaFoldDB" id="A0A1Y5SV89"/>
<dbReference type="InterPro" id="IPR011006">
    <property type="entry name" value="CheY-like_superfamily"/>
</dbReference>
<keyword evidence="1 2" id="KW-0597">Phosphoprotein</keyword>
<keyword evidence="5" id="KW-1185">Reference proteome</keyword>
<name>A0A1Y5SV89_9RHOB</name>
<evidence type="ECO:0000313" key="4">
    <source>
        <dbReference type="EMBL" id="SLN49103.1"/>
    </source>
</evidence>
<sequence length="128" mass="14005">MSLKETLRVMVVDDMATSRGLITQALEEIGVWQVQAEGDARAALNKLASNPVHLVLSDLNMPNLDGLGFLEALRKNKSTQKVGFILVTGSPNKELIQKAQALGLNNMIKKPFTTDSMRTCIERVVGKL</sequence>
<evidence type="ECO:0000313" key="5">
    <source>
        <dbReference type="Proteomes" id="UP000193900"/>
    </source>
</evidence>
<dbReference type="Proteomes" id="UP000193900">
    <property type="component" value="Unassembled WGS sequence"/>
</dbReference>
<feature type="modified residue" description="4-aspartylphosphate" evidence="2">
    <location>
        <position position="58"/>
    </location>
</feature>
<organism evidence="4 5">
    <name type="scientific">Roseisalinus antarcticus</name>
    <dbReference type="NCBI Taxonomy" id="254357"/>
    <lineage>
        <taxon>Bacteria</taxon>
        <taxon>Pseudomonadati</taxon>
        <taxon>Pseudomonadota</taxon>
        <taxon>Alphaproteobacteria</taxon>
        <taxon>Rhodobacterales</taxon>
        <taxon>Roseobacteraceae</taxon>
        <taxon>Roseisalinus</taxon>
    </lineage>
</organism>
<dbReference type="PROSITE" id="PS50110">
    <property type="entry name" value="RESPONSE_REGULATORY"/>
    <property type="match status" value="1"/>
</dbReference>
<dbReference type="GO" id="GO:0000160">
    <property type="term" value="P:phosphorelay signal transduction system"/>
    <property type="evidence" value="ECO:0007669"/>
    <property type="project" value="InterPro"/>
</dbReference>
<dbReference type="SMART" id="SM00448">
    <property type="entry name" value="REC"/>
    <property type="match status" value="1"/>
</dbReference>
<evidence type="ECO:0000256" key="2">
    <source>
        <dbReference type="PROSITE-ProRule" id="PRU00169"/>
    </source>
</evidence>
<dbReference type="RefSeq" id="WP_085878972.1">
    <property type="nucleotide sequence ID" value="NZ_FWFZ01000009.1"/>
</dbReference>
<proteinExistence type="predicted"/>
<feature type="domain" description="Response regulatory" evidence="3">
    <location>
        <begin position="8"/>
        <end position="125"/>
    </location>
</feature>
<dbReference type="InterPro" id="IPR050595">
    <property type="entry name" value="Bact_response_regulator"/>
</dbReference>
<accession>A0A1Y5SV89</accession>
<protein>
    <submittedName>
        <fullName evidence="4">Chemotaxis protein CheY</fullName>
    </submittedName>
</protein>
<evidence type="ECO:0000256" key="1">
    <source>
        <dbReference type="ARBA" id="ARBA00022553"/>
    </source>
</evidence>
<gene>
    <name evidence="4" type="primary">cheY_1</name>
    <name evidence="4" type="ORF">ROA7023_02101</name>
</gene>
<dbReference type="PANTHER" id="PTHR44591:SF3">
    <property type="entry name" value="RESPONSE REGULATORY DOMAIN-CONTAINING PROTEIN"/>
    <property type="match status" value="1"/>
</dbReference>
<dbReference type="Gene3D" id="3.40.50.2300">
    <property type="match status" value="1"/>
</dbReference>
<reference evidence="4 5" key="1">
    <citation type="submission" date="2017-03" db="EMBL/GenBank/DDBJ databases">
        <authorList>
            <person name="Afonso C.L."/>
            <person name="Miller P.J."/>
            <person name="Scott M.A."/>
            <person name="Spackman E."/>
            <person name="Goraichik I."/>
            <person name="Dimitrov K.M."/>
            <person name="Suarez D.L."/>
            <person name="Swayne D.E."/>
        </authorList>
    </citation>
    <scope>NUCLEOTIDE SEQUENCE [LARGE SCALE GENOMIC DNA]</scope>
    <source>
        <strain evidence="4 5">CECT 7023</strain>
    </source>
</reference>
<evidence type="ECO:0000259" key="3">
    <source>
        <dbReference type="PROSITE" id="PS50110"/>
    </source>
</evidence>
<dbReference type="PANTHER" id="PTHR44591">
    <property type="entry name" value="STRESS RESPONSE REGULATOR PROTEIN 1"/>
    <property type="match status" value="1"/>
</dbReference>
<dbReference type="OrthoDB" id="9800897at2"/>
<dbReference type="EMBL" id="FWFZ01000009">
    <property type="protein sequence ID" value="SLN49103.1"/>
    <property type="molecule type" value="Genomic_DNA"/>
</dbReference>
<dbReference type="SUPFAM" id="SSF52172">
    <property type="entry name" value="CheY-like"/>
    <property type="match status" value="1"/>
</dbReference>